<organism evidence="1 2">
    <name type="scientific">Colletotrichum musicola</name>
    <dbReference type="NCBI Taxonomy" id="2175873"/>
    <lineage>
        <taxon>Eukaryota</taxon>
        <taxon>Fungi</taxon>
        <taxon>Dikarya</taxon>
        <taxon>Ascomycota</taxon>
        <taxon>Pezizomycotina</taxon>
        <taxon>Sordariomycetes</taxon>
        <taxon>Hypocreomycetidae</taxon>
        <taxon>Glomerellales</taxon>
        <taxon>Glomerellaceae</taxon>
        <taxon>Colletotrichum</taxon>
        <taxon>Colletotrichum orchidearum species complex</taxon>
    </lineage>
</organism>
<dbReference type="OrthoDB" id="539213at2759"/>
<dbReference type="Proteomes" id="UP000639643">
    <property type="component" value="Unassembled WGS sequence"/>
</dbReference>
<evidence type="ECO:0008006" key="3">
    <source>
        <dbReference type="Google" id="ProtNLM"/>
    </source>
</evidence>
<gene>
    <name evidence="1" type="ORF">CMUS01_11010</name>
</gene>
<comment type="caution">
    <text evidence="1">The sequence shown here is derived from an EMBL/GenBank/DDBJ whole genome shotgun (WGS) entry which is preliminary data.</text>
</comment>
<dbReference type="AlphaFoldDB" id="A0A8H6N6X4"/>
<protein>
    <recommendedName>
        <fullName evidence="3">Fungal N-terminal domain-containing protein</fullName>
    </recommendedName>
</protein>
<evidence type="ECO:0000313" key="1">
    <source>
        <dbReference type="EMBL" id="KAF6822617.1"/>
    </source>
</evidence>
<evidence type="ECO:0000313" key="2">
    <source>
        <dbReference type="Proteomes" id="UP000639643"/>
    </source>
</evidence>
<accession>A0A8H6N6X4</accession>
<sequence>MDGLSVAASVVGLVSLAMQLSQTTRKLVAFLDTIHDEPTEINQGRGRGGYVPGREHIYEMLVVCLQRLSPIQDALNKTESFSLGSGSIVSRSWVKVKLAMKREEILEMERQLEQALTVLNVSLTTTILHMSGGVYEEGRPQEASTTQVVQMKRKKTALGSNFDETDLNFDTKYTNGYKTGFVTSTSSKQYSWLNIVSLSFETRQRRRRPENYNGSAFGAESTTTRYRIWSPLISRSIEITNTSVSDSSPSFGLCLPHIVNYITYLDDIHPVIETKCEWGDFSELFRGGMCSLNTEISFHNFEPGWSYIVDAKVAQCTLDHRWLNHGAQSRFRSLCSEIDLVYYDPEDIIPSPGFPQGSSMHSVPLVLDAIEWLAISGRERSALPIADYLGSLLCLVAVWLSQERNESRNGRTKAFCQVIISRLIKGGADIHYRDRQGRTTLSGLIWSIDPGVIDETQMLSQYLSLLDECQVDVRQYLEEESILNPGPIEMLPQSNHLDRPDRFYGYVRPRKITALNLESGFDSVISVCVDPESPASQLLGYFNFCPDIGIWRGFYCKEAVECINALNSQS</sequence>
<proteinExistence type="predicted"/>
<name>A0A8H6N6X4_9PEZI</name>
<reference evidence="1" key="1">
    <citation type="journal article" date="2020" name="Phytopathology">
        <title>Genome Sequence Resources of Colletotrichum truncatum, C. plurivorum, C. musicola, and C. sojae: Four Species Pathogenic to Soybean (Glycine max).</title>
        <authorList>
            <person name="Rogerio F."/>
            <person name="Boufleur T.R."/>
            <person name="Ciampi-Guillardi M."/>
            <person name="Sukno S.A."/>
            <person name="Thon M.R."/>
            <person name="Massola Junior N.S."/>
            <person name="Baroncelli R."/>
        </authorList>
    </citation>
    <scope>NUCLEOTIDE SEQUENCE</scope>
    <source>
        <strain evidence="1">LFN0074</strain>
    </source>
</reference>
<keyword evidence="2" id="KW-1185">Reference proteome</keyword>
<dbReference type="EMBL" id="WIGM01000535">
    <property type="protein sequence ID" value="KAF6822617.1"/>
    <property type="molecule type" value="Genomic_DNA"/>
</dbReference>